<dbReference type="SUPFAM" id="SSF52980">
    <property type="entry name" value="Restriction endonuclease-like"/>
    <property type="match status" value="1"/>
</dbReference>
<reference evidence="2" key="2">
    <citation type="submission" date="2018-06" db="EMBL/GenBank/DDBJ databases">
        <authorList>
            <person name="Ashton P.M."/>
            <person name="Dallman T."/>
            <person name="Nair S."/>
            <person name="De Pinna E."/>
            <person name="Peters T."/>
            <person name="Grant K."/>
        </authorList>
    </citation>
    <scope>NUCLEOTIDE SEQUENCE</scope>
    <source>
        <strain evidence="2">484126</strain>
        <strain evidence="3">707197</strain>
    </source>
</reference>
<comment type="caution">
    <text evidence="2">The sequence shown here is derived from an EMBL/GenBank/DDBJ whole genome shotgun (WGS) entry which is preliminary data.</text>
</comment>
<dbReference type="Gene3D" id="3.40.1350.10">
    <property type="match status" value="1"/>
</dbReference>
<dbReference type="RefSeq" id="WP_286450669.1">
    <property type="nucleotide sequence ID" value="NZ_JBLKTV010000011.1"/>
</dbReference>
<evidence type="ECO:0000313" key="3">
    <source>
        <dbReference type="EMBL" id="ECG6842349.1"/>
    </source>
</evidence>
<proteinExistence type="predicted"/>
<dbReference type="EMBL" id="DAAQLY010000001">
    <property type="protein sequence ID" value="HAD9886194.1"/>
    <property type="molecule type" value="Genomic_DNA"/>
</dbReference>
<dbReference type="InterPro" id="IPR011856">
    <property type="entry name" value="tRNA_endonuc-like_dom_sf"/>
</dbReference>
<protein>
    <recommendedName>
        <fullName evidence="1">REase AHJR-like domain-containing protein</fullName>
    </recommendedName>
</protein>
<reference evidence="4" key="3">
    <citation type="submission" date="2019-01" db="EMBL/GenBank/DDBJ databases">
        <authorList>
            <consortium name="NCBI Pathogen Detection Project"/>
        </authorList>
    </citation>
    <scope>NUCLEOTIDE SEQUENCE</scope>
    <source>
        <strain evidence="4">Sam_f9e39395-c0eb-484c-8395-e668deecbaab</strain>
    </source>
</reference>
<dbReference type="AlphaFoldDB" id="A0A5I6WM58"/>
<evidence type="ECO:0000259" key="1">
    <source>
        <dbReference type="Pfam" id="PF18743"/>
    </source>
</evidence>
<feature type="domain" description="REase AHJR-like" evidence="1">
    <location>
        <begin position="12"/>
        <end position="118"/>
    </location>
</feature>
<dbReference type="InterPro" id="IPR011335">
    <property type="entry name" value="Restrct_endonuc-II-like"/>
</dbReference>
<dbReference type="EMBL" id="AAHJXE010000001">
    <property type="protein sequence ID" value="EBX0214785.1"/>
    <property type="molecule type" value="Genomic_DNA"/>
</dbReference>
<sequence length="221" mass="24974">MSVSVAIMAESHVAKQYEADGYTVVRNPKKELIPFNLEGYTPDILATRGDENILIEVKTSKTRVNTERLFEISKIVQSHPGWKFSVVTINEDDISEFKKNASELDIDEISQTLALIQENIEKSGMSVFLVPQLWICYISILSMLLINDGIETSGLSDFGILNMAYSEGVLDFQGLESSRDFLRLRNFVCHNFAGDVNVKNVEDFFRMTLSALTKYLNQISE</sequence>
<accession>A0A5I6WM58</accession>
<organism evidence="2">
    <name type="scientific">Salmonella enterica subsp. enterica serovar Brandenburg</name>
    <dbReference type="NCBI Taxonomy" id="149387"/>
    <lineage>
        <taxon>Bacteria</taxon>
        <taxon>Pseudomonadati</taxon>
        <taxon>Pseudomonadota</taxon>
        <taxon>Gammaproteobacteria</taxon>
        <taxon>Enterobacterales</taxon>
        <taxon>Enterobacteriaceae</taxon>
        <taxon>Salmonella</taxon>
    </lineage>
</organism>
<dbReference type="GO" id="GO:0003676">
    <property type="term" value="F:nucleic acid binding"/>
    <property type="evidence" value="ECO:0007669"/>
    <property type="project" value="InterPro"/>
</dbReference>
<evidence type="ECO:0000313" key="4">
    <source>
        <dbReference type="EMBL" id="HAD9886194.1"/>
    </source>
</evidence>
<name>A0A5I6WM58_SALET</name>
<evidence type="ECO:0000313" key="2">
    <source>
        <dbReference type="EMBL" id="EBX0214785.1"/>
    </source>
</evidence>
<dbReference type="EMBL" id="AAIPET010000005">
    <property type="protein sequence ID" value="ECG6842349.1"/>
    <property type="molecule type" value="Genomic_DNA"/>
</dbReference>
<reference evidence="4" key="1">
    <citation type="journal article" date="2018" name="Genome Biol.">
        <title>SKESA: strategic k-mer extension for scrupulous assemblies.</title>
        <authorList>
            <person name="Souvorov A."/>
            <person name="Agarwala R."/>
            <person name="Lipman D.J."/>
        </authorList>
    </citation>
    <scope>NUCLEOTIDE SEQUENCE</scope>
    <source>
        <strain evidence="4">Sam_f9e39395-c0eb-484c-8395-e668deecbaab</strain>
    </source>
</reference>
<dbReference type="InterPro" id="IPR040902">
    <property type="entry name" value="AHJR-like"/>
</dbReference>
<dbReference type="Pfam" id="PF18743">
    <property type="entry name" value="AHJR-like"/>
    <property type="match status" value="1"/>
</dbReference>
<gene>
    <name evidence="2" type="ORF">DQT01_00020</name>
    <name evidence="3" type="ORF">E3354_07055</name>
    <name evidence="4" type="ORF">G2205_02505</name>
</gene>